<feature type="compositionally biased region" description="Basic and acidic residues" evidence="1">
    <location>
        <begin position="176"/>
        <end position="189"/>
    </location>
</feature>
<keyword evidence="5" id="KW-1185">Reference proteome</keyword>
<dbReference type="EMBL" id="JASZZN010000003">
    <property type="protein sequence ID" value="MDM4014859.1"/>
    <property type="molecule type" value="Genomic_DNA"/>
</dbReference>
<proteinExistence type="predicted"/>
<dbReference type="PROSITE" id="PS00018">
    <property type="entry name" value="EF_HAND_1"/>
    <property type="match status" value="1"/>
</dbReference>
<dbReference type="InterPro" id="IPR011992">
    <property type="entry name" value="EF-hand-dom_pair"/>
</dbReference>
<dbReference type="PROSITE" id="PS50222">
    <property type="entry name" value="EF_HAND_2"/>
    <property type="match status" value="1"/>
</dbReference>
<dbReference type="InterPro" id="IPR002048">
    <property type="entry name" value="EF_hand_dom"/>
</dbReference>
<feature type="chain" id="PRO_5046115956" description="EF-hand domain-containing protein" evidence="2">
    <location>
        <begin position="21"/>
        <end position="198"/>
    </location>
</feature>
<dbReference type="Proteomes" id="UP001239462">
    <property type="component" value="Unassembled WGS sequence"/>
</dbReference>
<feature type="region of interest" description="Disordered" evidence="1">
    <location>
        <begin position="22"/>
        <end position="44"/>
    </location>
</feature>
<sequence>MNKFMCFVVLAVIFPAPAIAQPPGAANERGFGPRRVGQRNSAAQQERKVSSALIKLLQYDADEDGNLTREELSDSRLQALFTRADKDSDDVLTKAELVAVVGGNPSSAPTRSAGEPMQRSGSPAVTDSKTSTVPLAVVIPDPLRDSLGLSQHQRDELARLQLEVDRKLKQILNAEQHSKAKQWTEERSRQAPASIQAR</sequence>
<feature type="region of interest" description="Disordered" evidence="1">
    <location>
        <begin position="103"/>
        <end position="129"/>
    </location>
</feature>
<feature type="compositionally biased region" description="Polar residues" evidence="1">
    <location>
        <begin position="119"/>
        <end position="129"/>
    </location>
</feature>
<reference evidence="4 5" key="1">
    <citation type="submission" date="2023-06" db="EMBL/GenBank/DDBJ databases">
        <title>Roseiconus lacunae JC819 isolated from Gulf of Mannar region, Tamil Nadu.</title>
        <authorList>
            <person name="Pk S."/>
            <person name="Ch S."/>
            <person name="Ch V.R."/>
        </authorList>
    </citation>
    <scope>NUCLEOTIDE SEQUENCE [LARGE SCALE GENOMIC DNA]</scope>
    <source>
        <strain evidence="4 5">JC819</strain>
    </source>
</reference>
<evidence type="ECO:0000259" key="3">
    <source>
        <dbReference type="PROSITE" id="PS50222"/>
    </source>
</evidence>
<feature type="signal peptide" evidence="2">
    <location>
        <begin position="1"/>
        <end position="20"/>
    </location>
</feature>
<keyword evidence="2" id="KW-0732">Signal</keyword>
<evidence type="ECO:0000313" key="5">
    <source>
        <dbReference type="Proteomes" id="UP001239462"/>
    </source>
</evidence>
<evidence type="ECO:0000256" key="2">
    <source>
        <dbReference type="SAM" id="SignalP"/>
    </source>
</evidence>
<name>A0ABT7PED1_9BACT</name>
<protein>
    <recommendedName>
        <fullName evidence="3">EF-hand domain-containing protein</fullName>
    </recommendedName>
</protein>
<comment type="caution">
    <text evidence="4">The sequence shown here is derived from an EMBL/GenBank/DDBJ whole genome shotgun (WGS) entry which is preliminary data.</text>
</comment>
<dbReference type="SUPFAM" id="SSF47473">
    <property type="entry name" value="EF-hand"/>
    <property type="match status" value="1"/>
</dbReference>
<feature type="region of interest" description="Disordered" evidence="1">
    <location>
        <begin position="175"/>
        <end position="198"/>
    </location>
</feature>
<organism evidence="4 5">
    <name type="scientific">Roseiconus lacunae</name>
    <dbReference type="NCBI Taxonomy" id="2605694"/>
    <lineage>
        <taxon>Bacteria</taxon>
        <taxon>Pseudomonadati</taxon>
        <taxon>Planctomycetota</taxon>
        <taxon>Planctomycetia</taxon>
        <taxon>Pirellulales</taxon>
        <taxon>Pirellulaceae</taxon>
        <taxon>Roseiconus</taxon>
    </lineage>
</organism>
<evidence type="ECO:0000313" key="4">
    <source>
        <dbReference type="EMBL" id="MDM4014859.1"/>
    </source>
</evidence>
<evidence type="ECO:0000256" key="1">
    <source>
        <dbReference type="SAM" id="MobiDB-lite"/>
    </source>
</evidence>
<accession>A0ABT7PED1</accession>
<dbReference type="InterPro" id="IPR018247">
    <property type="entry name" value="EF_Hand_1_Ca_BS"/>
</dbReference>
<gene>
    <name evidence="4" type="ORF">QTN89_05410</name>
</gene>
<dbReference type="Gene3D" id="1.10.238.10">
    <property type="entry name" value="EF-hand"/>
    <property type="match status" value="1"/>
</dbReference>
<feature type="domain" description="EF-hand" evidence="3">
    <location>
        <begin position="72"/>
        <end position="107"/>
    </location>
</feature>
<dbReference type="RefSeq" id="WP_289162480.1">
    <property type="nucleotide sequence ID" value="NZ_JASZZN010000003.1"/>
</dbReference>